<evidence type="ECO:0000313" key="2">
    <source>
        <dbReference type="EMBL" id="KAF2812905.1"/>
    </source>
</evidence>
<dbReference type="GeneID" id="54462741"/>
<evidence type="ECO:0000313" key="4">
    <source>
        <dbReference type="RefSeq" id="XP_033579869.1"/>
    </source>
</evidence>
<feature type="compositionally biased region" description="Basic and acidic residues" evidence="1">
    <location>
        <begin position="165"/>
        <end position="174"/>
    </location>
</feature>
<evidence type="ECO:0000256" key="1">
    <source>
        <dbReference type="SAM" id="MobiDB-lite"/>
    </source>
</evidence>
<dbReference type="AlphaFoldDB" id="A0A6A6YYA3"/>
<name>A0A6A6YYA3_9PEZI</name>
<organism evidence="2">
    <name type="scientific">Mytilinidion resinicola</name>
    <dbReference type="NCBI Taxonomy" id="574789"/>
    <lineage>
        <taxon>Eukaryota</taxon>
        <taxon>Fungi</taxon>
        <taxon>Dikarya</taxon>
        <taxon>Ascomycota</taxon>
        <taxon>Pezizomycotina</taxon>
        <taxon>Dothideomycetes</taxon>
        <taxon>Pleosporomycetidae</taxon>
        <taxon>Mytilinidiales</taxon>
        <taxon>Mytilinidiaceae</taxon>
        <taxon>Mytilinidion</taxon>
    </lineage>
</organism>
<keyword evidence="3" id="KW-1185">Reference proteome</keyword>
<dbReference type="EMBL" id="MU003696">
    <property type="protein sequence ID" value="KAF2812905.1"/>
    <property type="molecule type" value="Genomic_DNA"/>
</dbReference>
<feature type="region of interest" description="Disordered" evidence="1">
    <location>
        <begin position="165"/>
        <end position="264"/>
    </location>
</feature>
<accession>A0A6A6YYA3</accession>
<dbReference type="RefSeq" id="XP_033579869.1">
    <property type="nucleotide sequence ID" value="XM_033721848.1"/>
</dbReference>
<evidence type="ECO:0000313" key="3">
    <source>
        <dbReference type="Proteomes" id="UP000504636"/>
    </source>
</evidence>
<reference evidence="4" key="2">
    <citation type="submission" date="2020-04" db="EMBL/GenBank/DDBJ databases">
        <authorList>
            <consortium name="NCBI Genome Project"/>
        </authorList>
    </citation>
    <scope>NUCLEOTIDE SEQUENCE</scope>
    <source>
        <strain evidence="4">CBS 304.34</strain>
    </source>
</reference>
<feature type="compositionally biased region" description="Basic residues" evidence="1">
    <location>
        <begin position="254"/>
        <end position="264"/>
    </location>
</feature>
<proteinExistence type="predicted"/>
<gene>
    <name evidence="2 4" type="ORF">BDZ99DRAFT_473659</name>
</gene>
<reference evidence="4" key="3">
    <citation type="submission" date="2025-04" db="UniProtKB">
        <authorList>
            <consortium name="RefSeq"/>
        </authorList>
    </citation>
    <scope>IDENTIFICATION</scope>
    <source>
        <strain evidence="4">CBS 304.34</strain>
    </source>
</reference>
<reference evidence="2 4" key="1">
    <citation type="journal article" date="2020" name="Stud. Mycol.">
        <title>101 Dothideomycetes genomes: a test case for predicting lifestyles and emergence of pathogens.</title>
        <authorList>
            <person name="Haridas S."/>
            <person name="Albert R."/>
            <person name="Binder M."/>
            <person name="Bloem J."/>
            <person name="Labutti K."/>
            <person name="Salamov A."/>
            <person name="Andreopoulos B."/>
            <person name="Baker S."/>
            <person name="Barry K."/>
            <person name="Bills G."/>
            <person name="Bluhm B."/>
            <person name="Cannon C."/>
            <person name="Castanera R."/>
            <person name="Culley D."/>
            <person name="Daum C."/>
            <person name="Ezra D."/>
            <person name="Gonzalez J."/>
            <person name="Henrissat B."/>
            <person name="Kuo A."/>
            <person name="Liang C."/>
            <person name="Lipzen A."/>
            <person name="Lutzoni F."/>
            <person name="Magnuson J."/>
            <person name="Mondo S."/>
            <person name="Nolan M."/>
            <person name="Ohm R."/>
            <person name="Pangilinan J."/>
            <person name="Park H.-J."/>
            <person name="Ramirez L."/>
            <person name="Alfaro M."/>
            <person name="Sun H."/>
            <person name="Tritt A."/>
            <person name="Yoshinaga Y."/>
            <person name="Zwiers L.-H."/>
            <person name="Turgeon B."/>
            <person name="Goodwin S."/>
            <person name="Spatafora J."/>
            <person name="Crous P."/>
            <person name="Grigoriev I."/>
        </authorList>
    </citation>
    <scope>NUCLEOTIDE SEQUENCE</scope>
    <source>
        <strain evidence="2 4">CBS 304.34</strain>
    </source>
</reference>
<feature type="compositionally biased region" description="Basic and acidic residues" evidence="1">
    <location>
        <begin position="231"/>
        <end position="240"/>
    </location>
</feature>
<dbReference type="Proteomes" id="UP000504636">
    <property type="component" value="Unplaced"/>
</dbReference>
<protein>
    <submittedName>
        <fullName evidence="2 4">Uncharacterized protein</fullName>
    </submittedName>
</protein>
<sequence>MAFLGIKKNRQSLLHGLFAFTTFFFATEVPDQAFGRLPGKCGLQRLAGEITALGNRVLKPLAFKNIFSHAQTYTTIFNFLAVRFEVGDTWASTRNIRTGAQAAKVHHCPICKKEITKRCYDKLHWAWCEVPLKNGELCGERFQVVSPGGCMKPGHEYHNSDENIRLRNSRRELDGGGMRKKAPDAEDTIDKEELPPVEAPPAEPGPWLTYWEKPEFRKKPPPPAPPAPKTLGERKPKKMENTNTYGSFVERIKNKVKAKKNAAN</sequence>
<dbReference type="OrthoDB" id="3796307at2759"/>